<evidence type="ECO:0000313" key="1">
    <source>
        <dbReference type="EMBL" id="JAS01871.1"/>
    </source>
</evidence>
<dbReference type="EMBL" id="GEMB01001283">
    <property type="protein sequence ID" value="JAS01871.1"/>
    <property type="molecule type" value="Transcribed_RNA"/>
</dbReference>
<name>A0A161MCM5_TRIIF</name>
<keyword evidence="1" id="KW-0648">Protein biosynthesis</keyword>
<dbReference type="EC" id="3.6.1.15" evidence="1"/>
<keyword evidence="1" id="KW-0378">Hydrolase</keyword>
<accession>A0A161MCM5</accession>
<keyword evidence="1" id="KW-0251">Elongation factor</keyword>
<protein>
    <submittedName>
        <fullName evidence="1">Elongation factor tu gtp-binding domain-containing protein 1</fullName>
        <ecNumber evidence="1">3.6.1.15</ecNumber>
    </submittedName>
</protein>
<dbReference type="GO" id="GO:0003746">
    <property type="term" value="F:translation elongation factor activity"/>
    <property type="evidence" value="ECO:0007669"/>
    <property type="project" value="UniProtKB-KW"/>
</dbReference>
<reference evidence="1" key="2">
    <citation type="journal article" date="2017" name="J. Med. Entomol.">
        <title>Transcriptome Analysis of the Triatoma infestans (Hemiptera: Reduviidae) Integument.</title>
        <authorList>
            <person name="Calderon-Fernandez G.M."/>
            <person name="Moriconi D.E."/>
            <person name="Dulbecco A.B."/>
            <person name="Juarez M.P."/>
        </authorList>
    </citation>
    <scope>NUCLEOTIDE SEQUENCE</scope>
    <source>
        <strain evidence="1">Int1</strain>
        <tissue evidence="1">Integument</tissue>
    </source>
</reference>
<proteinExistence type="predicted"/>
<sequence>MLKFLKKLTEPQHLLCNIWIGSVVTLNPGRLPEQNGHIQSHFYNLLKIIKIVTFGIKLMLIY</sequence>
<reference evidence="1" key="1">
    <citation type="submission" date="2016-04" db="EMBL/GenBank/DDBJ databases">
        <authorList>
            <person name="Calderon-Fernandez G.M.Sr."/>
        </authorList>
    </citation>
    <scope>NUCLEOTIDE SEQUENCE</scope>
    <source>
        <strain evidence="1">Int1</strain>
        <tissue evidence="1">Integument</tissue>
    </source>
</reference>
<dbReference type="GO" id="GO:0017111">
    <property type="term" value="F:ribonucleoside triphosphate phosphatase activity"/>
    <property type="evidence" value="ECO:0007669"/>
    <property type="project" value="UniProtKB-EC"/>
</dbReference>
<organism evidence="1">
    <name type="scientific">Triatoma infestans</name>
    <name type="common">Assassin bug</name>
    <dbReference type="NCBI Taxonomy" id="30076"/>
    <lineage>
        <taxon>Eukaryota</taxon>
        <taxon>Metazoa</taxon>
        <taxon>Ecdysozoa</taxon>
        <taxon>Arthropoda</taxon>
        <taxon>Hexapoda</taxon>
        <taxon>Insecta</taxon>
        <taxon>Pterygota</taxon>
        <taxon>Neoptera</taxon>
        <taxon>Paraneoptera</taxon>
        <taxon>Hemiptera</taxon>
        <taxon>Heteroptera</taxon>
        <taxon>Panheteroptera</taxon>
        <taxon>Cimicomorpha</taxon>
        <taxon>Reduviidae</taxon>
        <taxon>Triatominae</taxon>
        <taxon>Triatoma</taxon>
    </lineage>
</organism>
<dbReference type="AlphaFoldDB" id="A0A161MCM5"/>